<evidence type="ECO:0000259" key="2">
    <source>
        <dbReference type="PROSITE" id="PS51029"/>
    </source>
</evidence>
<proteinExistence type="predicted"/>
<evidence type="ECO:0000256" key="1">
    <source>
        <dbReference type="SAM" id="MobiDB-lite"/>
    </source>
</evidence>
<evidence type="ECO:0000313" key="3">
    <source>
        <dbReference type="EMBL" id="PFX11779.1"/>
    </source>
</evidence>
<reference evidence="4" key="1">
    <citation type="journal article" date="2017" name="bioRxiv">
        <title>Comparative analysis of the genomes of Stylophora pistillata and Acropora digitifera provides evidence for extensive differences between species of corals.</title>
        <authorList>
            <person name="Voolstra C.R."/>
            <person name="Li Y."/>
            <person name="Liew Y.J."/>
            <person name="Baumgarten S."/>
            <person name="Zoccola D."/>
            <person name="Flot J.-F."/>
            <person name="Tambutte S."/>
            <person name="Allemand D."/>
            <person name="Aranda M."/>
        </authorList>
    </citation>
    <scope>NUCLEOTIDE SEQUENCE [LARGE SCALE GENOMIC DNA]</scope>
</reference>
<dbReference type="PROSITE" id="PS51029">
    <property type="entry name" value="MADF"/>
    <property type="match status" value="1"/>
</dbReference>
<dbReference type="SMART" id="SM00595">
    <property type="entry name" value="MADF"/>
    <property type="match status" value="1"/>
</dbReference>
<dbReference type="Pfam" id="PF10545">
    <property type="entry name" value="MADF_DNA_bdg"/>
    <property type="match status" value="1"/>
</dbReference>
<evidence type="ECO:0000313" key="4">
    <source>
        <dbReference type="Proteomes" id="UP000225706"/>
    </source>
</evidence>
<feature type="domain" description="MADF" evidence="2">
    <location>
        <begin position="9"/>
        <end position="99"/>
    </location>
</feature>
<accession>A0A2B4R4N9</accession>
<feature type="compositionally biased region" description="Low complexity" evidence="1">
    <location>
        <begin position="104"/>
        <end position="125"/>
    </location>
</feature>
<dbReference type="Proteomes" id="UP000225706">
    <property type="component" value="Unassembled WGS sequence"/>
</dbReference>
<feature type="compositionally biased region" description="Polar residues" evidence="1">
    <location>
        <begin position="159"/>
        <end position="184"/>
    </location>
</feature>
<gene>
    <name evidence="3" type="ORF">AWC38_SpisGene24378</name>
</gene>
<name>A0A2B4R4N9_STYPI</name>
<protein>
    <recommendedName>
        <fullName evidence="2">MADF domain-containing protein</fullName>
    </recommendedName>
</protein>
<feature type="region of interest" description="Disordered" evidence="1">
    <location>
        <begin position="102"/>
        <end position="198"/>
    </location>
</feature>
<feature type="non-terminal residue" evidence="3">
    <location>
        <position position="198"/>
    </location>
</feature>
<organism evidence="3 4">
    <name type="scientific">Stylophora pistillata</name>
    <name type="common">Smooth cauliflower coral</name>
    <dbReference type="NCBI Taxonomy" id="50429"/>
    <lineage>
        <taxon>Eukaryota</taxon>
        <taxon>Metazoa</taxon>
        <taxon>Cnidaria</taxon>
        <taxon>Anthozoa</taxon>
        <taxon>Hexacorallia</taxon>
        <taxon>Scleractinia</taxon>
        <taxon>Astrocoeniina</taxon>
        <taxon>Pocilloporidae</taxon>
        <taxon>Stylophora</taxon>
    </lineage>
</organism>
<dbReference type="PANTHER" id="PTHR12243:SF67">
    <property type="entry name" value="COREPRESSOR OF PANGOLIN, ISOFORM A-RELATED"/>
    <property type="match status" value="1"/>
</dbReference>
<keyword evidence="4" id="KW-1185">Reference proteome</keyword>
<dbReference type="InterPro" id="IPR039353">
    <property type="entry name" value="TF_Adf1"/>
</dbReference>
<dbReference type="AlphaFoldDB" id="A0A2B4R4N9"/>
<dbReference type="EMBL" id="LSMT01001900">
    <property type="protein sequence ID" value="PFX11779.1"/>
    <property type="molecule type" value="Genomic_DNA"/>
</dbReference>
<dbReference type="InterPro" id="IPR006578">
    <property type="entry name" value="MADF-dom"/>
</dbReference>
<sequence length="198" mass="22444">MEGEIDTEEFMEEIRKYDCLFNRFSKEFKYRFKKINAWSKVGEVFSISPAAAEKKFRNVRTAYGRYLKRRKSVPSRSGRNAVPILREFVDLEWLSVPIEHRPTVSNVPLPSPESESSCSTSSSPVNEDDSSERPNTIQLQGSPEYDTDEYEHGGEENLEFQNSSCENNVVASTPVSKGNTSSASKSKDGKPWASKKKK</sequence>
<dbReference type="PANTHER" id="PTHR12243">
    <property type="entry name" value="MADF DOMAIN TRANSCRIPTION FACTOR"/>
    <property type="match status" value="1"/>
</dbReference>
<comment type="caution">
    <text evidence="3">The sequence shown here is derived from an EMBL/GenBank/DDBJ whole genome shotgun (WGS) entry which is preliminary data.</text>
</comment>